<evidence type="ECO:0000313" key="2">
    <source>
        <dbReference type="EMBL" id="RCV42629.1"/>
    </source>
</evidence>
<gene>
    <name evidence="2" type="ORF">SETIT_9G230700v2</name>
</gene>
<dbReference type="AlphaFoldDB" id="A0A368SJL1"/>
<accession>A0A368SJL1</accession>
<name>A0A368SJL1_SETIT</name>
<dbReference type="OrthoDB" id="690835at2759"/>
<evidence type="ECO:0000256" key="1">
    <source>
        <dbReference type="SAM" id="MobiDB-lite"/>
    </source>
</evidence>
<protein>
    <submittedName>
        <fullName evidence="2">Uncharacterized protein</fullName>
    </submittedName>
</protein>
<feature type="compositionally biased region" description="Pro residues" evidence="1">
    <location>
        <begin position="47"/>
        <end position="56"/>
    </location>
</feature>
<reference evidence="2" key="2">
    <citation type="submission" date="2015-07" db="EMBL/GenBank/DDBJ databases">
        <authorList>
            <person name="Noorani M."/>
        </authorList>
    </citation>
    <scope>NUCLEOTIDE SEQUENCE</scope>
    <source>
        <strain evidence="2">Yugu1</strain>
    </source>
</reference>
<feature type="region of interest" description="Disordered" evidence="1">
    <location>
        <begin position="1"/>
        <end position="129"/>
    </location>
</feature>
<dbReference type="EMBL" id="CM003536">
    <property type="protein sequence ID" value="RCV42629.1"/>
    <property type="molecule type" value="Genomic_DNA"/>
</dbReference>
<sequence length="180" mass="18718">MLRQARPTGPWNPHPKLISPRIWVIKEKNRANASSGGLSREAMADAPPLPSPPPAPAGDGDPSTSSVPASVPRALPSTLLHVSPPPSSGRARAARGDRTVASGGRGGGGRRNAVAQAPASDGARGRGQDRLAEAVRVVGRDVEAGVAAADILELAMAKGPMFAWLSYWPEEGFSKKDHPY</sequence>
<proteinExistence type="predicted"/>
<reference evidence="2" key="1">
    <citation type="journal article" date="2012" name="Nat. Biotechnol.">
        <title>Reference genome sequence of the model plant Setaria.</title>
        <authorList>
            <person name="Bennetzen J.L."/>
            <person name="Schmutz J."/>
            <person name="Wang H."/>
            <person name="Percifield R."/>
            <person name="Hawkins J."/>
            <person name="Pontaroli A.C."/>
            <person name="Estep M."/>
            <person name="Feng L."/>
            <person name="Vaughn J.N."/>
            <person name="Grimwood J."/>
            <person name="Jenkins J."/>
            <person name="Barry K."/>
            <person name="Lindquist E."/>
            <person name="Hellsten U."/>
            <person name="Deshpande S."/>
            <person name="Wang X."/>
            <person name="Wu X."/>
            <person name="Mitros T."/>
            <person name="Triplett J."/>
            <person name="Yang X."/>
            <person name="Ye C.Y."/>
            <person name="Mauro-Herrera M."/>
            <person name="Wang L."/>
            <person name="Li P."/>
            <person name="Sharma M."/>
            <person name="Sharma R."/>
            <person name="Ronald P.C."/>
            <person name="Panaud O."/>
            <person name="Kellogg E.A."/>
            <person name="Brutnell T.P."/>
            <person name="Doust A.N."/>
            <person name="Tuskan G.A."/>
            <person name="Rokhsar D."/>
            <person name="Devos K.M."/>
        </authorList>
    </citation>
    <scope>NUCLEOTIDE SEQUENCE [LARGE SCALE GENOMIC DNA]</scope>
    <source>
        <strain evidence="2">Yugu1</strain>
    </source>
</reference>
<organism evidence="2">
    <name type="scientific">Setaria italica</name>
    <name type="common">Foxtail millet</name>
    <name type="synonym">Panicum italicum</name>
    <dbReference type="NCBI Taxonomy" id="4555"/>
    <lineage>
        <taxon>Eukaryota</taxon>
        <taxon>Viridiplantae</taxon>
        <taxon>Streptophyta</taxon>
        <taxon>Embryophyta</taxon>
        <taxon>Tracheophyta</taxon>
        <taxon>Spermatophyta</taxon>
        <taxon>Magnoliopsida</taxon>
        <taxon>Liliopsida</taxon>
        <taxon>Poales</taxon>
        <taxon>Poaceae</taxon>
        <taxon>PACMAD clade</taxon>
        <taxon>Panicoideae</taxon>
        <taxon>Panicodae</taxon>
        <taxon>Paniceae</taxon>
        <taxon>Cenchrinae</taxon>
        <taxon>Setaria</taxon>
    </lineage>
</organism>